<dbReference type="InterPro" id="IPR050052">
    <property type="entry name" value="ATP-dep_Clp_protease_ClpX"/>
</dbReference>
<dbReference type="Pfam" id="PF07724">
    <property type="entry name" value="AAA_2"/>
    <property type="match status" value="1"/>
</dbReference>
<dbReference type="GO" id="GO:0051603">
    <property type="term" value="P:proteolysis involved in protein catabolic process"/>
    <property type="evidence" value="ECO:0007669"/>
    <property type="project" value="TreeGrafter"/>
</dbReference>
<dbReference type="EMBL" id="MLJW01000007">
    <property type="protein sequence ID" value="OIR16370.1"/>
    <property type="molecule type" value="Genomic_DNA"/>
</dbReference>
<dbReference type="GO" id="GO:0008270">
    <property type="term" value="F:zinc ion binding"/>
    <property type="evidence" value="ECO:0007669"/>
    <property type="project" value="InterPro"/>
</dbReference>
<dbReference type="SMART" id="SM00382">
    <property type="entry name" value="AAA"/>
    <property type="match status" value="1"/>
</dbReference>
<dbReference type="GO" id="GO:0140662">
    <property type="term" value="F:ATP-dependent protein folding chaperone"/>
    <property type="evidence" value="ECO:0007669"/>
    <property type="project" value="InterPro"/>
</dbReference>
<dbReference type="PANTHER" id="PTHR48102:SF7">
    <property type="entry name" value="ATP-DEPENDENT CLP PROTEASE ATP-BINDING SUBUNIT CLPX-LIKE, MITOCHONDRIAL"/>
    <property type="match status" value="1"/>
</dbReference>
<dbReference type="PANTHER" id="PTHR48102">
    <property type="entry name" value="ATP-DEPENDENT CLP PROTEASE ATP-BINDING SUBUNIT CLPX-LIKE, MITOCHONDRIAL-RELATED"/>
    <property type="match status" value="1"/>
</dbReference>
<dbReference type="Pfam" id="PF10431">
    <property type="entry name" value="ClpB_D2-small"/>
    <property type="match status" value="1"/>
</dbReference>
<feature type="domain" description="ClpX-type ZB" evidence="6">
    <location>
        <begin position="2"/>
        <end position="55"/>
    </location>
</feature>
<dbReference type="GO" id="GO:0051082">
    <property type="term" value="F:unfolded protein binding"/>
    <property type="evidence" value="ECO:0007669"/>
    <property type="project" value="InterPro"/>
</dbReference>
<dbReference type="FunFam" id="3.40.50.300:FF:000005">
    <property type="entry name" value="ATP-dependent Clp protease ATP-binding subunit ClpX"/>
    <property type="match status" value="1"/>
</dbReference>
<gene>
    <name evidence="7" type="primary">clpX_3</name>
    <name evidence="7" type="ORF">GALL_30920</name>
</gene>
<accession>A0A1J5T651</accession>
<dbReference type="Pfam" id="PF06689">
    <property type="entry name" value="zf-C4_ClpX"/>
    <property type="match status" value="1"/>
</dbReference>
<dbReference type="InterPro" id="IPR003959">
    <property type="entry name" value="ATPase_AAA_core"/>
</dbReference>
<dbReference type="Gene3D" id="1.10.8.60">
    <property type="match status" value="1"/>
</dbReference>
<keyword evidence="5" id="KW-0143">Chaperone</keyword>
<dbReference type="InterPro" id="IPR004487">
    <property type="entry name" value="Clp_protease_ATP-bd_su_ClpX"/>
</dbReference>
<keyword evidence="3" id="KW-0862">Zinc</keyword>
<dbReference type="InterPro" id="IPR003593">
    <property type="entry name" value="AAA+_ATPase"/>
</dbReference>
<dbReference type="HAMAP" id="MF_00175">
    <property type="entry name" value="ClpX"/>
    <property type="match status" value="1"/>
</dbReference>
<dbReference type="GO" id="GO:0051301">
    <property type="term" value="P:cell division"/>
    <property type="evidence" value="ECO:0007669"/>
    <property type="project" value="TreeGrafter"/>
</dbReference>
<reference evidence="7" key="1">
    <citation type="submission" date="2016-10" db="EMBL/GenBank/DDBJ databases">
        <title>Sequence of Gallionella enrichment culture.</title>
        <authorList>
            <person name="Poehlein A."/>
            <person name="Muehling M."/>
            <person name="Daniel R."/>
        </authorList>
    </citation>
    <scope>NUCLEOTIDE SEQUENCE</scope>
</reference>
<dbReference type="CDD" id="cd19497">
    <property type="entry name" value="RecA-like_ClpX"/>
    <property type="match status" value="1"/>
</dbReference>
<dbReference type="NCBIfam" id="TIGR00382">
    <property type="entry name" value="clpX"/>
    <property type="match status" value="1"/>
</dbReference>
<protein>
    <submittedName>
        <fullName evidence="7">ATP-dependent Clp protease ATP-binding subunit ClpX</fullName>
    </submittedName>
</protein>
<dbReference type="Gene3D" id="3.40.50.300">
    <property type="entry name" value="P-loop containing nucleotide triphosphate hydrolases"/>
    <property type="match status" value="1"/>
</dbReference>
<keyword evidence="7" id="KW-0378">Hydrolase</keyword>
<dbReference type="SMART" id="SM01086">
    <property type="entry name" value="ClpB_D2-small"/>
    <property type="match status" value="1"/>
</dbReference>
<evidence type="ECO:0000256" key="3">
    <source>
        <dbReference type="ARBA" id="ARBA00022833"/>
    </source>
</evidence>
<dbReference type="GO" id="GO:0008233">
    <property type="term" value="F:peptidase activity"/>
    <property type="evidence" value="ECO:0007669"/>
    <property type="project" value="UniProtKB-KW"/>
</dbReference>
<dbReference type="GO" id="GO:0046983">
    <property type="term" value="F:protein dimerization activity"/>
    <property type="evidence" value="ECO:0007669"/>
    <property type="project" value="InterPro"/>
</dbReference>
<dbReference type="InterPro" id="IPR059188">
    <property type="entry name" value="Znf_CLPX-like"/>
</dbReference>
<keyword evidence="4 7" id="KW-0067">ATP-binding</keyword>
<evidence type="ECO:0000259" key="6">
    <source>
        <dbReference type="PROSITE" id="PS51902"/>
    </source>
</evidence>
<dbReference type="SUPFAM" id="SSF57716">
    <property type="entry name" value="Glucocorticoid receptor-like (DNA-binding domain)"/>
    <property type="match status" value="1"/>
</dbReference>
<evidence type="ECO:0000313" key="7">
    <source>
        <dbReference type="EMBL" id="OIR16370.1"/>
    </source>
</evidence>
<comment type="caution">
    <text evidence="7">The sequence shown here is derived from an EMBL/GenBank/DDBJ whole genome shotgun (WGS) entry which is preliminary data.</text>
</comment>
<sequence length="418" mass="45753">MTSDKNKGDKLLYCSFCGKSQHEVRKLIAGPSVFVCDECIALCNDIIREETQSTIGGDKTDKNELPVPHDICKRLDEYVIGQRQAKKILSVAVYNHYKRLKSTDSDGVELAKSNILLVGPTGSGKTLLAQTLARLLNVPFVMADATTLTEAGYVGEDVENIIQKLLQACDYDVERAQRGIVYIDEIDKISRKSDNPSITRDVSGEGVQQALLKLIEGTKASIPPQGGRKHPNTEFLQVDTSNILFICGGAFDGLEKVIRNRSEKAGIGFSANLSKREDSKDIGTVLRGVEPEDLIKFGLIPEFVGRLPVVATLEGLDEAALIQILTEPKNALTKQYQKLFSMEGVELEFREGVLNVIAKKALARKTGARGLRSILEQALLDTMFDLPSVENVSKVVLDENSSGEIKPIVMYADTPKAA</sequence>
<organism evidence="7">
    <name type="scientific">mine drainage metagenome</name>
    <dbReference type="NCBI Taxonomy" id="410659"/>
    <lineage>
        <taxon>unclassified sequences</taxon>
        <taxon>metagenomes</taxon>
        <taxon>ecological metagenomes</taxon>
    </lineage>
</organism>
<evidence type="ECO:0000256" key="1">
    <source>
        <dbReference type="ARBA" id="ARBA00022723"/>
    </source>
</evidence>
<evidence type="ECO:0000256" key="4">
    <source>
        <dbReference type="ARBA" id="ARBA00022840"/>
    </source>
</evidence>
<dbReference type="SUPFAM" id="SSF52540">
    <property type="entry name" value="P-loop containing nucleoside triphosphate hydrolases"/>
    <property type="match status" value="1"/>
</dbReference>
<dbReference type="FunFam" id="1.10.8.60:FF:000002">
    <property type="entry name" value="ATP-dependent Clp protease ATP-binding subunit ClpX"/>
    <property type="match status" value="1"/>
</dbReference>
<evidence type="ECO:0000256" key="5">
    <source>
        <dbReference type="ARBA" id="ARBA00023186"/>
    </source>
</evidence>
<name>A0A1J5T651_9ZZZZ</name>
<dbReference type="GO" id="GO:0009376">
    <property type="term" value="C:HslUV protease complex"/>
    <property type="evidence" value="ECO:0007669"/>
    <property type="project" value="TreeGrafter"/>
</dbReference>
<dbReference type="PROSITE" id="PS51902">
    <property type="entry name" value="CLPX_ZB"/>
    <property type="match status" value="1"/>
</dbReference>
<evidence type="ECO:0000256" key="2">
    <source>
        <dbReference type="ARBA" id="ARBA00022741"/>
    </source>
</evidence>
<dbReference type="InterPro" id="IPR019489">
    <property type="entry name" value="Clp_ATPase_C"/>
</dbReference>
<dbReference type="InterPro" id="IPR027417">
    <property type="entry name" value="P-loop_NTPase"/>
</dbReference>
<dbReference type="GO" id="GO:0005524">
    <property type="term" value="F:ATP binding"/>
    <property type="evidence" value="ECO:0007669"/>
    <property type="project" value="UniProtKB-KW"/>
</dbReference>
<dbReference type="InterPro" id="IPR010603">
    <property type="entry name" value="Znf_CppX_C4"/>
</dbReference>
<dbReference type="SMART" id="SM00994">
    <property type="entry name" value="zf-C4_ClpX"/>
    <property type="match status" value="1"/>
</dbReference>
<dbReference type="InterPro" id="IPR046425">
    <property type="entry name" value="ClpX_bact"/>
</dbReference>
<proteinExistence type="inferred from homology"/>
<dbReference type="Gene3D" id="6.20.220.10">
    <property type="entry name" value="ClpX chaperone, C4-type zinc finger domain"/>
    <property type="match status" value="1"/>
</dbReference>
<keyword evidence="1" id="KW-0479">Metal-binding</keyword>
<dbReference type="NCBIfam" id="NF003745">
    <property type="entry name" value="PRK05342.1"/>
    <property type="match status" value="1"/>
</dbReference>
<dbReference type="AlphaFoldDB" id="A0A1J5T651"/>
<keyword evidence="7" id="KW-0645">Protease</keyword>
<dbReference type="GO" id="GO:0016887">
    <property type="term" value="F:ATP hydrolysis activity"/>
    <property type="evidence" value="ECO:0007669"/>
    <property type="project" value="InterPro"/>
</dbReference>
<dbReference type="InterPro" id="IPR038366">
    <property type="entry name" value="Znf_CppX_C4_sf"/>
</dbReference>
<keyword evidence="2" id="KW-0547">Nucleotide-binding</keyword>